<accession>A0A645DFW1</accession>
<evidence type="ECO:0000313" key="1">
    <source>
        <dbReference type="EMBL" id="MPM87462.1"/>
    </source>
</evidence>
<organism evidence="1">
    <name type="scientific">bioreactor metagenome</name>
    <dbReference type="NCBI Taxonomy" id="1076179"/>
    <lineage>
        <taxon>unclassified sequences</taxon>
        <taxon>metagenomes</taxon>
        <taxon>ecological metagenomes</taxon>
    </lineage>
</organism>
<gene>
    <name evidence="1" type="ORF">SDC9_134558</name>
</gene>
<sequence>MPFLSGGIGVVQLALKQQSHRQLCYPGHQEQLEQEVLKQESADRKTQRHGQVEGPILPLVCLLPVFDGCAVHQHGVICRRIKIEGNTADKVTENQPPICRK</sequence>
<comment type="caution">
    <text evidence="1">The sequence shown here is derived from an EMBL/GenBank/DDBJ whole genome shotgun (WGS) entry which is preliminary data.</text>
</comment>
<protein>
    <submittedName>
        <fullName evidence="1">Uncharacterized protein</fullName>
    </submittedName>
</protein>
<reference evidence="1" key="1">
    <citation type="submission" date="2019-08" db="EMBL/GenBank/DDBJ databases">
        <authorList>
            <person name="Kucharzyk K."/>
            <person name="Murdoch R.W."/>
            <person name="Higgins S."/>
            <person name="Loffler F."/>
        </authorList>
    </citation>
    <scope>NUCLEOTIDE SEQUENCE</scope>
</reference>
<dbReference type="EMBL" id="VSSQ01035274">
    <property type="protein sequence ID" value="MPM87462.1"/>
    <property type="molecule type" value="Genomic_DNA"/>
</dbReference>
<dbReference type="AlphaFoldDB" id="A0A645DFW1"/>
<name>A0A645DFW1_9ZZZZ</name>
<proteinExistence type="predicted"/>